<comment type="caution">
    <text evidence="2">The sequence shown here is derived from an EMBL/GenBank/DDBJ whole genome shotgun (WGS) entry which is preliminary data.</text>
</comment>
<evidence type="ECO:0000313" key="3">
    <source>
        <dbReference type="Proteomes" id="UP000224634"/>
    </source>
</evidence>
<name>A0A2B7W8V2_POLH7</name>
<dbReference type="Proteomes" id="UP000224634">
    <property type="component" value="Unassembled WGS sequence"/>
</dbReference>
<keyword evidence="3" id="KW-1185">Reference proteome</keyword>
<accession>A0A2B7W8V2</accession>
<dbReference type="AlphaFoldDB" id="A0A2B7W8V2"/>
<gene>
    <name evidence="2" type="ORF">AJ80_09886</name>
</gene>
<feature type="region of interest" description="Disordered" evidence="1">
    <location>
        <begin position="38"/>
        <end position="58"/>
    </location>
</feature>
<protein>
    <submittedName>
        <fullName evidence="2">Uncharacterized protein</fullName>
    </submittedName>
</protein>
<evidence type="ECO:0000313" key="2">
    <source>
        <dbReference type="EMBL" id="PGG95963.1"/>
    </source>
</evidence>
<proteinExistence type="predicted"/>
<dbReference type="EMBL" id="PDNA01000389">
    <property type="protein sequence ID" value="PGG95963.1"/>
    <property type="molecule type" value="Genomic_DNA"/>
</dbReference>
<organism evidence="2 3">
    <name type="scientific">Polytolypa hystricis (strain UAMH7299)</name>
    <dbReference type="NCBI Taxonomy" id="1447883"/>
    <lineage>
        <taxon>Eukaryota</taxon>
        <taxon>Fungi</taxon>
        <taxon>Dikarya</taxon>
        <taxon>Ascomycota</taxon>
        <taxon>Pezizomycotina</taxon>
        <taxon>Eurotiomycetes</taxon>
        <taxon>Eurotiomycetidae</taxon>
        <taxon>Onygenales</taxon>
        <taxon>Onygenales incertae sedis</taxon>
        <taxon>Polytolypa</taxon>
    </lineage>
</organism>
<evidence type="ECO:0000256" key="1">
    <source>
        <dbReference type="SAM" id="MobiDB-lite"/>
    </source>
</evidence>
<sequence>MACFRILQWFATPQSITQPEIGRAVDTPYVPPAPMLVACADHSPRPSQDLPRSQSRRDRFVGGDFDEVEKLDGVRTDSFGSFAILFSAKVGDKIRAGESDWETFAASDSAEKAVEKAGYSWERLANEAKEATEKGCTWRV</sequence>
<reference evidence="2 3" key="1">
    <citation type="submission" date="2017-10" db="EMBL/GenBank/DDBJ databases">
        <title>Comparative genomics in systemic dimorphic fungi from Ajellomycetaceae.</title>
        <authorList>
            <person name="Munoz J.F."/>
            <person name="Mcewen J.G."/>
            <person name="Clay O.K."/>
            <person name="Cuomo C.A."/>
        </authorList>
    </citation>
    <scope>NUCLEOTIDE SEQUENCE [LARGE SCALE GENOMIC DNA]</scope>
    <source>
        <strain evidence="2 3">UAMH7299</strain>
    </source>
</reference>